<feature type="compositionally biased region" description="Polar residues" evidence="1">
    <location>
        <begin position="25"/>
        <end position="34"/>
    </location>
</feature>
<dbReference type="OrthoDB" id="5289073at2"/>
<dbReference type="Gene3D" id="2.130.10.130">
    <property type="entry name" value="Integrin alpha, N-terminal"/>
    <property type="match status" value="1"/>
</dbReference>
<dbReference type="InterPro" id="IPR024079">
    <property type="entry name" value="MetalloPept_cat_dom_sf"/>
</dbReference>
<reference evidence="2 3" key="1">
    <citation type="submission" date="2018-03" db="EMBL/GenBank/DDBJ databases">
        <title>Draft Genome Sequences of the Obligatory Marine Myxobacteria Enhygromyxa salina SWB005.</title>
        <authorList>
            <person name="Poehlein A."/>
            <person name="Moghaddam J.A."/>
            <person name="Harms H."/>
            <person name="Alanjari M."/>
            <person name="Koenig G.M."/>
            <person name="Daniel R."/>
            <person name="Schaeberle T.F."/>
        </authorList>
    </citation>
    <scope>NUCLEOTIDE SEQUENCE [LARGE SCALE GENOMIC DNA]</scope>
    <source>
        <strain evidence="2 3">SWB005</strain>
    </source>
</reference>
<feature type="compositionally biased region" description="Low complexity" evidence="1">
    <location>
        <begin position="46"/>
        <end position="60"/>
    </location>
</feature>
<organism evidence="2 3">
    <name type="scientific">Enhygromyxa salina</name>
    <dbReference type="NCBI Taxonomy" id="215803"/>
    <lineage>
        <taxon>Bacteria</taxon>
        <taxon>Pseudomonadati</taxon>
        <taxon>Myxococcota</taxon>
        <taxon>Polyangia</taxon>
        <taxon>Nannocystales</taxon>
        <taxon>Nannocystaceae</taxon>
        <taxon>Enhygromyxa</taxon>
    </lineage>
</organism>
<dbReference type="AlphaFoldDB" id="A0A2S9XME4"/>
<dbReference type="SUPFAM" id="SSF69318">
    <property type="entry name" value="Integrin alpha N-terminal domain"/>
    <property type="match status" value="1"/>
</dbReference>
<name>A0A2S9XME4_9BACT</name>
<evidence type="ECO:0000313" key="3">
    <source>
        <dbReference type="Proteomes" id="UP000237968"/>
    </source>
</evidence>
<keyword evidence="3" id="KW-1185">Reference proteome</keyword>
<feature type="region of interest" description="Disordered" evidence="1">
    <location>
        <begin position="25"/>
        <end position="93"/>
    </location>
</feature>
<dbReference type="GO" id="GO:0008237">
    <property type="term" value="F:metallopeptidase activity"/>
    <property type="evidence" value="ECO:0007669"/>
    <property type="project" value="InterPro"/>
</dbReference>
<evidence type="ECO:0000313" key="2">
    <source>
        <dbReference type="EMBL" id="PRP94046.1"/>
    </source>
</evidence>
<proteinExistence type="predicted"/>
<dbReference type="InterPro" id="IPR028994">
    <property type="entry name" value="Integrin_alpha_N"/>
</dbReference>
<dbReference type="Proteomes" id="UP000237968">
    <property type="component" value="Unassembled WGS sequence"/>
</dbReference>
<accession>A0A2S9XME4</accession>
<dbReference type="EMBL" id="PVNK01000180">
    <property type="protein sequence ID" value="PRP94046.1"/>
    <property type="molecule type" value="Genomic_DNA"/>
</dbReference>
<protein>
    <submittedName>
        <fullName evidence="2">FG-GAP repeat protein</fullName>
    </submittedName>
</protein>
<evidence type="ECO:0000256" key="1">
    <source>
        <dbReference type="SAM" id="MobiDB-lite"/>
    </source>
</evidence>
<dbReference type="RefSeq" id="WP_146155934.1">
    <property type="nucleotide sequence ID" value="NZ_PVNK01000180.1"/>
</dbReference>
<dbReference type="PANTHER" id="PTHR46580">
    <property type="entry name" value="SENSOR KINASE-RELATED"/>
    <property type="match status" value="1"/>
</dbReference>
<dbReference type="Gene3D" id="3.40.390.10">
    <property type="entry name" value="Collagenase (Catalytic Domain)"/>
    <property type="match status" value="1"/>
</dbReference>
<comment type="caution">
    <text evidence="2">The sequence shown here is derived from an EMBL/GenBank/DDBJ whole genome shotgun (WGS) entry which is preliminary data.</text>
</comment>
<dbReference type="SUPFAM" id="SSF55486">
    <property type="entry name" value="Metalloproteases ('zincins'), catalytic domain"/>
    <property type="match status" value="1"/>
</dbReference>
<sequence>MADRVPGWPALALLCAYPNLGCGDNSASDGSTSQGTAETGAEEGGADSAGDPGPDGPGCDEAWEGWWNDASDDAKPFSEAFSTPEATPQRGRWHAHKAINTPTSGPASPATDDDSLRATLISEAAVLSTGRNLAVSWCLGNIFPTGALDEEHDATNLERYLLFREELERALRVWERHSRMNFVHLAPLDDRLSPSGGMCDTALEHVWFRAQTGGCNPTYQGLTNAGGETEFDPDAGSSQNPEGYDRVLCIAWQFLAAAKARIPYYAGHESGHILGLDHEHLRWSQGEEPHPNCGANDPFDPVSPERILTAPDPWSVMGYDECVGSEDSDGISPRDMLGAYYTFNWAERRVRDMAPQTGGRDRRLWAGDDRPGVLWYLPFPDRLLEWRFDAQQPGSLAFESVERCLGGAPPCALSDSGGHWHPVVGQFAGGSDALDVFMYSPDGAADVLLRNRSHEGTQGFERVEAPAPERAIPVAGNFAYEGTRDQLLWYRPGPAGEQLWAFDESGGHQTLDADVDQDEFRIPITGHFRSRTHATDIIWFEPRSATTDTWIFNPELSVLKSGPSSVELLGVIEGTEYLPIVGNFDGDNRTDLFWYAPGSSADWLWLSDSNQVVINFDSYEFAVDGEYHPVVGDFDGDADDDILWYRPAAELAGGSSWLWYFDGPSVEAHPFEVVGDYVPYAEDLDGDGCTDILWYDPVAPGNPSPVWRCVPEDRTFSCGEQLPTPKGAYPIGVSAGGY</sequence>
<gene>
    <name evidence="2" type="ORF">ENSA5_41580</name>
</gene>